<feature type="compositionally biased region" description="Basic residues" evidence="1">
    <location>
        <begin position="516"/>
        <end position="530"/>
    </location>
</feature>
<comment type="caution">
    <text evidence="2">The sequence shown here is derived from an EMBL/GenBank/DDBJ whole genome shotgun (WGS) entry which is preliminary data.</text>
</comment>
<gene>
    <name evidence="2" type="primary">Wcon_00664</name>
    <name evidence="2" type="ORF">CDAR_318151</name>
</gene>
<name>A0AAV4T992_9ARAC</name>
<proteinExistence type="predicted"/>
<evidence type="ECO:0000313" key="3">
    <source>
        <dbReference type="Proteomes" id="UP001054837"/>
    </source>
</evidence>
<keyword evidence="3" id="KW-1185">Reference proteome</keyword>
<feature type="region of interest" description="Disordered" evidence="1">
    <location>
        <begin position="510"/>
        <end position="530"/>
    </location>
</feature>
<accession>A0AAV4T992</accession>
<protein>
    <submittedName>
        <fullName evidence="2">Uncharacterized protein</fullName>
    </submittedName>
</protein>
<dbReference type="EMBL" id="BPLQ01009126">
    <property type="protein sequence ID" value="GIY41906.1"/>
    <property type="molecule type" value="Genomic_DNA"/>
</dbReference>
<reference evidence="2 3" key="1">
    <citation type="submission" date="2021-06" db="EMBL/GenBank/DDBJ databases">
        <title>Caerostris darwini draft genome.</title>
        <authorList>
            <person name="Kono N."/>
            <person name="Arakawa K."/>
        </authorList>
    </citation>
    <scope>NUCLEOTIDE SEQUENCE [LARGE SCALE GENOMIC DNA]</scope>
</reference>
<dbReference type="Proteomes" id="UP001054837">
    <property type="component" value="Unassembled WGS sequence"/>
</dbReference>
<dbReference type="AlphaFoldDB" id="A0AAV4T992"/>
<organism evidence="2 3">
    <name type="scientific">Caerostris darwini</name>
    <dbReference type="NCBI Taxonomy" id="1538125"/>
    <lineage>
        <taxon>Eukaryota</taxon>
        <taxon>Metazoa</taxon>
        <taxon>Ecdysozoa</taxon>
        <taxon>Arthropoda</taxon>
        <taxon>Chelicerata</taxon>
        <taxon>Arachnida</taxon>
        <taxon>Araneae</taxon>
        <taxon>Araneomorphae</taxon>
        <taxon>Entelegynae</taxon>
        <taxon>Araneoidea</taxon>
        <taxon>Araneidae</taxon>
        <taxon>Caerostris</taxon>
    </lineage>
</organism>
<evidence type="ECO:0000313" key="2">
    <source>
        <dbReference type="EMBL" id="GIY41906.1"/>
    </source>
</evidence>
<sequence>MENQLNYNIMPSLKHMAFRTITASMWNQKDIKQLAADFCFQSINGNRKNQLWHTVVEERVKQNVHKLFMPESLISELIKLVKPIGLDISKWIKFHERFLDDSQFVLLILDKLSWTSLGTVNYKKTAEFIVRDEQLDLVKRYKLACVYCLHSDIPALWKKLSRNDKRNFYCKDNPSKLIQHELVLLWTYLIKGEANKLNRRINLLLEDCSFNQYAFKYAAHSGNKVATEHFFQKLTTKEREECLVETTQCVAKTRCDLEYGCSHDFPKECYCDVLAYLLLQCNEADQVKVFQKYPYRVLKCFISWPWQDLFIQIAERMWAFLPEFDYNTLLRILTENINIFGYNYHKIIRKFWLQSPISFKEYVINRQCNSAGYLSTLFKEEDQESIKFFLRNVTTVDRERMISSHSGLHICHNLIIMNRWDLLEMFVQESMLSEEAVTKVQVAFQRYLSRIYNENQLQLKKQKWDRFYVLLHGGNIELAMQGNTTSEEPVRLSQSPVIITIVDLDLSENEESEKPSKKKRKRIKRNHKKK</sequence>
<evidence type="ECO:0000256" key="1">
    <source>
        <dbReference type="SAM" id="MobiDB-lite"/>
    </source>
</evidence>